<organism evidence="2 3">
    <name type="scientific">Bacillus smithii 7_3_47FAA</name>
    <dbReference type="NCBI Taxonomy" id="665952"/>
    <lineage>
        <taxon>Bacteria</taxon>
        <taxon>Bacillati</taxon>
        <taxon>Bacillota</taxon>
        <taxon>Bacilli</taxon>
        <taxon>Bacillales</taxon>
        <taxon>Bacillaceae</taxon>
        <taxon>Bacillus</taxon>
    </lineage>
</organism>
<keyword evidence="1" id="KW-0732">Signal</keyword>
<name>G9QP72_9BACI</name>
<proteinExistence type="predicted"/>
<feature type="signal peptide" evidence="1">
    <location>
        <begin position="1"/>
        <end position="19"/>
    </location>
</feature>
<reference evidence="2 3" key="1">
    <citation type="submission" date="2011-09" db="EMBL/GenBank/DDBJ databases">
        <title>The Genome Sequence of Bacillus smithii 7_3_47FAA.</title>
        <authorList>
            <consortium name="The Broad Institute Genome Sequencing Platform"/>
            <person name="Earl A."/>
            <person name="Ward D."/>
            <person name="Feldgarden M."/>
            <person name="Gevers D."/>
            <person name="Daigneault M."/>
            <person name="Strauss J."/>
            <person name="Allen-Vercoe E."/>
            <person name="Young S.K."/>
            <person name="Zeng Q."/>
            <person name="Gargeya S."/>
            <person name="Fitzgerald M."/>
            <person name="Haas B."/>
            <person name="Abouelleil A."/>
            <person name="Alvarado L."/>
            <person name="Arachchi H.M."/>
            <person name="Berlin A."/>
            <person name="Brown A."/>
            <person name="Chapman S.B."/>
            <person name="Chen Z."/>
            <person name="Dunbar C."/>
            <person name="Freedman E."/>
            <person name="Gearin G."/>
            <person name="Goldberg J."/>
            <person name="Griggs A."/>
            <person name="Gujja S."/>
            <person name="Heiman D."/>
            <person name="Howarth C."/>
            <person name="Larson L."/>
            <person name="Lui A."/>
            <person name="MacDonald P.J.P."/>
            <person name="Montmayeur A."/>
            <person name="Murphy C."/>
            <person name="Neiman D."/>
            <person name="Pearson M."/>
            <person name="Priest M."/>
            <person name="Roberts A."/>
            <person name="Saif S."/>
            <person name="Shea T."/>
            <person name="Shenoy N."/>
            <person name="Sisk P."/>
            <person name="Stolte C."/>
            <person name="Sykes S."/>
            <person name="Wortman J."/>
            <person name="Nusbaum C."/>
            <person name="Birren B."/>
        </authorList>
    </citation>
    <scope>NUCLEOTIDE SEQUENCE [LARGE SCALE GENOMIC DNA]</scope>
    <source>
        <strain evidence="2 3">7_3_47FAA</strain>
    </source>
</reference>
<protein>
    <recommendedName>
        <fullName evidence="4">YphF</fullName>
    </recommendedName>
</protein>
<dbReference type="RefSeq" id="WP_003355152.1">
    <property type="nucleotide sequence ID" value="NZ_JH414764.1"/>
</dbReference>
<evidence type="ECO:0000313" key="3">
    <source>
        <dbReference type="Proteomes" id="UP000011747"/>
    </source>
</evidence>
<dbReference type="EMBL" id="ACWF01000150">
    <property type="protein sequence ID" value="EHL74180.1"/>
    <property type="molecule type" value="Genomic_DNA"/>
</dbReference>
<dbReference type="HOGENOM" id="CLU_094197_0_0_9"/>
<feature type="chain" id="PRO_5038790954" description="YphF" evidence="1">
    <location>
        <begin position="20"/>
        <end position="235"/>
    </location>
</feature>
<dbReference type="PATRIC" id="fig|665952.3.peg.2957"/>
<gene>
    <name evidence="2" type="ORF">HMPREF1015_00089</name>
</gene>
<comment type="caution">
    <text evidence="2">The sequence shown here is derived from an EMBL/GenBank/DDBJ whole genome shotgun (WGS) entry which is preliminary data.</text>
</comment>
<evidence type="ECO:0000313" key="2">
    <source>
        <dbReference type="EMBL" id="EHL74180.1"/>
    </source>
</evidence>
<evidence type="ECO:0000256" key="1">
    <source>
        <dbReference type="SAM" id="SignalP"/>
    </source>
</evidence>
<dbReference type="Proteomes" id="UP000011747">
    <property type="component" value="Unassembled WGS sequence"/>
</dbReference>
<accession>G9QP72</accession>
<sequence>MRKLLISVLLLTTVFFLDGCMFPDEEKAENKVPYQEQIQSVQKAVEQFQKQNGGILPIQTKDENVPIYQKYLIDFKKLVPQYLPEPPGNSYENGGIFQYVLLDVEKKPVVKIFDLRIAETIRELEIRIQSHGYPPFKKEIAPNVYTLDYKKLGYKEEPMVTSPYSQKNLPLVITGDGKIYVDYRMDLYEALKNNKHIYKPGEDIRPLLTQHSFFVPAYSLPYTVNEKNEPVFMKK</sequence>
<evidence type="ECO:0008006" key="4">
    <source>
        <dbReference type="Google" id="ProtNLM"/>
    </source>
</evidence>
<keyword evidence="3" id="KW-1185">Reference proteome</keyword>
<dbReference type="AlphaFoldDB" id="G9QP72"/>